<dbReference type="RefSeq" id="XP_019616984.1">
    <property type="nucleotide sequence ID" value="XM_019761425.1"/>
</dbReference>
<evidence type="ECO:0000313" key="2">
    <source>
        <dbReference type="RefSeq" id="XP_019616984.1"/>
    </source>
</evidence>
<organism evidence="1 2">
    <name type="scientific">Branchiostoma belcheri</name>
    <name type="common">Amphioxus</name>
    <dbReference type="NCBI Taxonomy" id="7741"/>
    <lineage>
        <taxon>Eukaryota</taxon>
        <taxon>Metazoa</taxon>
        <taxon>Chordata</taxon>
        <taxon>Cephalochordata</taxon>
        <taxon>Leptocardii</taxon>
        <taxon>Amphioxiformes</taxon>
        <taxon>Branchiostomatidae</taxon>
        <taxon>Branchiostoma</taxon>
    </lineage>
</organism>
<gene>
    <name evidence="2" type="primary">LOC109464441</name>
</gene>
<evidence type="ECO:0000313" key="1">
    <source>
        <dbReference type="Proteomes" id="UP000515135"/>
    </source>
</evidence>
<dbReference type="AlphaFoldDB" id="A0A6P4Y3J1"/>
<proteinExistence type="predicted"/>
<dbReference type="KEGG" id="bbel:109464441"/>
<protein>
    <submittedName>
        <fullName evidence="2">Uncharacterized protein LOC109464441</fullName>
    </submittedName>
</protein>
<reference evidence="2" key="1">
    <citation type="submission" date="2025-08" db="UniProtKB">
        <authorList>
            <consortium name="RefSeq"/>
        </authorList>
    </citation>
    <scope>IDENTIFICATION</scope>
    <source>
        <tissue evidence="2">Gonad</tissue>
    </source>
</reference>
<accession>A0A6P4Y3J1</accession>
<dbReference type="GeneID" id="109464441"/>
<dbReference type="Proteomes" id="UP000515135">
    <property type="component" value="Unplaced"/>
</dbReference>
<dbReference type="OrthoDB" id="10402820at2759"/>
<sequence length="413" mass="46001">MSAGNATKRAVAMVINVSPAAGALLLLALAVFARHKVYSAKSKAALRTIKDAHVWTVPPGIAFPGLFRSASLPKRIHRLASEDTASYRSLPVVLNSIESSYSQIPDHVAAAQRPLPPLPPTYSEIPDDDSGPVSIYNFAVGHSNVVRKPSNQYWPWERRPTLYAATAEHSRFVTQPNIYTHWPSEGIRSTPWRASLPTLPNIYWPLEITGEGTRNTPTRASLPSLTLPNTYWPWEITGEGTRNTPRRASLPSLTLPNTYWPWEIPGKGTYSTPQRVSLPLTLPNTYWPWEISEDGTRNASKRVSFPLVTIPNTYWPWEIPDEGPRNTPRRASLPTVTLPNTYWPWEITGARGPCNTPQLASSSTVTLPNTYWPWEIVGAKGPYNTPQHVSLPLTLPNTYWPWEIPGEGSLHAT</sequence>
<name>A0A6P4Y3J1_BRABE</name>
<keyword evidence="1" id="KW-1185">Reference proteome</keyword>